<gene>
    <name evidence="1" type="ORF">Scep_009705</name>
</gene>
<evidence type="ECO:0000313" key="2">
    <source>
        <dbReference type="Proteomes" id="UP001419268"/>
    </source>
</evidence>
<dbReference type="Proteomes" id="UP001419268">
    <property type="component" value="Unassembled WGS sequence"/>
</dbReference>
<name>A0AAP0JUC4_9MAGN</name>
<accession>A0AAP0JUC4</accession>
<sequence>MSTLLSFIDYVDSAICHRLCRFCCLPVVDYIDSAMSSTTSTLLCRRLRRLYYLSVVDSVDSAIFPSPTPSTMISAVLQFRCSDSATSESVSWRLWWSSICSAMNLRIVVLGGR</sequence>
<dbReference type="EMBL" id="JBBNAG010000004">
    <property type="protein sequence ID" value="KAK9140024.1"/>
    <property type="molecule type" value="Genomic_DNA"/>
</dbReference>
<dbReference type="AlphaFoldDB" id="A0AAP0JUC4"/>
<comment type="caution">
    <text evidence="1">The sequence shown here is derived from an EMBL/GenBank/DDBJ whole genome shotgun (WGS) entry which is preliminary data.</text>
</comment>
<protein>
    <submittedName>
        <fullName evidence="1">Uncharacterized protein</fullName>
    </submittedName>
</protein>
<proteinExistence type="predicted"/>
<organism evidence="1 2">
    <name type="scientific">Stephania cephalantha</name>
    <dbReference type="NCBI Taxonomy" id="152367"/>
    <lineage>
        <taxon>Eukaryota</taxon>
        <taxon>Viridiplantae</taxon>
        <taxon>Streptophyta</taxon>
        <taxon>Embryophyta</taxon>
        <taxon>Tracheophyta</taxon>
        <taxon>Spermatophyta</taxon>
        <taxon>Magnoliopsida</taxon>
        <taxon>Ranunculales</taxon>
        <taxon>Menispermaceae</taxon>
        <taxon>Menispermoideae</taxon>
        <taxon>Cissampelideae</taxon>
        <taxon>Stephania</taxon>
    </lineage>
</organism>
<reference evidence="1 2" key="1">
    <citation type="submission" date="2024-01" db="EMBL/GenBank/DDBJ databases">
        <title>Genome assemblies of Stephania.</title>
        <authorList>
            <person name="Yang L."/>
        </authorList>
    </citation>
    <scope>NUCLEOTIDE SEQUENCE [LARGE SCALE GENOMIC DNA]</scope>
    <source>
        <strain evidence="1">JXDWG</strain>
        <tissue evidence="1">Leaf</tissue>
    </source>
</reference>
<evidence type="ECO:0000313" key="1">
    <source>
        <dbReference type="EMBL" id="KAK9140024.1"/>
    </source>
</evidence>
<keyword evidence="2" id="KW-1185">Reference proteome</keyword>